<evidence type="ECO:0000256" key="3">
    <source>
        <dbReference type="ARBA" id="ARBA00022827"/>
    </source>
</evidence>
<dbReference type="PANTHER" id="PTHR13789:SF318">
    <property type="entry name" value="GERANYLGERANYL DIPHOSPHATE REDUCTASE"/>
    <property type="match status" value="1"/>
</dbReference>
<evidence type="ECO:0000313" key="8">
    <source>
        <dbReference type="Proteomes" id="UP001597302"/>
    </source>
</evidence>
<evidence type="ECO:0000256" key="5">
    <source>
        <dbReference type="ARBA" id="ARBA00023033"/>
    </source>
</evidence>
<protein>
    <submittedName>
        <fullName evidence="7">FAD-dependent oxidoreductase</fullName>
    </submittedName>
</protein>
<keyword evidence="5" id="KW-0503">Monooxygenase</keyword>
<gene>
    <name evidence="7" type="ORF">ACFQ5P_08500</name>
</gene>
<dbReference type="Proteomes" id="UP001597302">
    <property type="component" value="Unassembled WGS sequence"/>
</dbReference>
<dbReference type="InterPro" id="IPR002938">
    <property type="entry name" value="FAD-bd"/>
</dbReference>
<accession>A0ABW4DVZ8</accession>
<dbReference type="Pfam" id="PF01494">
    <property type="entry name" value="FAD_binding_3"/>
    <property type="match status" value="2"/>
</dbReference>
<keyword evidence="2" id="KW-0285">Flavoprotein</keyword>
<feature type="domain" description="FAD-binding" evidence="6">
    <location>
        <begin position="136"/>
        <end position="325"/>
    </location>
</feature>
<organism evidence="7 8">
    <name type="scientific">Paracoccus nototheniae</name>
    <dbReference type="NCBI Taxonomy" id="2489002"/>
    <lineage>
        <taxon>Bacteria</taxon>
        <taxon>Pseudomonadati</taxon>
        <taxon>Pseudomonadota</taxon>
        <taxon>Alphaproteobacteria</taxon>
        <taxon>Rhodobacterales</taxon>
        <taxon>Paracoccaceae</taxon>
        <taxon>Paracoccus</taxon>
    </lineage>
</organism>
<dbReference type="InterPro" id="IPR050493">
    <property type="entry name" value="FAD-dep_Monooxygenase_BioMet"/>
</dbReference>
<sequence>MGALKGRPVTVIGAGIGGLTAALALSRRGAHVTVLERAPALTEIGAGIQIPANAVRVLDALGLGPALAAASLRNRAVQLNDATGARVLRMDLIAHRPDARFLLIHRARLIDILADAATASGVTISLGHAVTTPPDAPLLVGAEGLKSPSRTFLNGPEAPFFTGQTAWRALIPEAPDAPPEAQVFMGPGRHLVSYPLRGGLRNLVAVMERPYWQAEGWSHPGNPDDLRAVFSGFAGPVPGWLAAVDRTQLWGLFRHRVAPSWQDGRLAILGDAAHPTLPFLAQGAAMAIEDAWTLAACLDADADQARALIRYQTLRQPRTTRITDAATANARNYHLTGPKRRAAHAALRLSDRLFPRLMPARFNWLYDHDPLKLPATFSSS</sequence>
<evidence type="ECO:0000313" key="7">
    <source>
        <dbReference type="EMBL" id="MFD1481334.1"/>
    </source>
</evidence>
<dbReference type="SUPFAM" id="SSF54373">
    <property type="entry name" value="FAD-linked reductases, C-terminal domain"/>
    <property type="match status" value="1"/>
</dbReference>
<evidence type="ECO:0000259" key="6">
    <source>
        <dbReference type="Pfam" id="PF01494"/>
    </source>
</evidence>
<proteinExistence type="predicted"/>
<keyword evidence="8" id="KW-1185">Reference proteome</keyword>
<keyword evidence="4" id="KW-0560">Oxidoreductase</keyword>
<dbReference type="PRINTS" id="PR00420">
    <property type="entry name" value="RNGMNOXGNASE"/>
</dbReference>
<comment type="cofactor">
    <cofactor evidence="1">
        <name>FAD</name>
        <dbReference type="ChEBI" id="CHEBI:57692"/>
    </cofactor>
</comment>
<evidence type="ECO:0000256" key="4">
    <source>
        <dbReference type="ARBA" id="ARBA00023002"/>
    </source>
</evidence>
<evidence type="ECO:0000256" key="2">
    <source>
        <dbReference type="ARBA" id="ARBA00022630"/>
    </source>
</evidence>
<evidence type="ECO:0000256" key="1">
    <source>
        <dbReference type="ARBA" id="ARBA00001974"/>
    </source>
</evidence>
<dbReference type="RefSeq" id="WP_131574474.1">
    <property type="nucleotide sequence ID" value="NZ_CBCSAJ010000008.1"/>
</dbReference>
<dbReference type="PANTHER" id="PTHR13789">
    <property type="entry name" value="MONOOXYGENASE"/>
    <property type="match status" value="1"/>
</dbReference>
<dbReference type="SUPFAM" id="SSF51905">
    <property type="entry name" value="FAD/NAD(P)-binding domain"/>
    <property type="match status" value="1"/>
</dbReference>
<reference evidence="8" key="1">
    <citation type="journal article" date="2019" name="Int. J. Syst. Evol. Microbiol.">
        <title>The Global Catalogue of Microorganisms (GCM) 10K type strain sequencing project: providing services to taxonomists for standard genome sequencing and annotation.</title>
        <authorList>
            <consortium name="The Broad Institute Genomics Platform"/>
            <consortium name="The Broad Institute Genome Sequencing Center for Infectious Disease"/>
            <person name="Wu L."/>
            <person name="Ma J."/>
        </authorList>
    </citation>
    <scope>NUCLEOTIDE SEQUENCE [LARGE SCALE GENOMIC DNA]</scope>
    <source>
        <strain evidence="8">CCM 8875</strain>
    </source>
</reference>
<comment type="caution">
    <text evidence="7">The sequence shown here is derived from an EMBL/GenBank/DDBJ whole genome shotgun (WGS) entry which is preliminary data.</text>
</comment>
<keyword evidence="3" id="KW-0274">FAD</keyword>
<dbReference type="Gene3D" id="3.50.50.60">
    <property type="entry name" value="FAD/NAD(P)-binding domain"/>
    <property type="match status" value="1"/>
</dbReference>
<dbReference type="InterPro" id="IPR036188">
    <property type="entry name" value="FAD/NAD-bd_sf"/>
</dbReference>
<feature type="domain" description="FAD-binding" evidence="6">
    <location>
        <begin position="8"/>
        <end position="131"/>
    </location>
</feature>
<name>A0ABW4DVZ8_9RHOB</name>
<dbReference type="EMBL" id="JBHTOQ010000020">
    <property type="protein sequence ID" value="MFD1481334.1"/>
    <property type="molecule type" value="Genomic_DNA"/>
</dbReference>